<dbReference type="InterPro" id="IPR000008">
    <property type="entry name" value="C2_dom"/>
</dbReference>
<dbReference type="Pfam" id="PF07002">
    <property type="entry name" value="Copine"/>
    <property type="match status" value="1"/>
</dbReference>
<organism evidence="5 6">
    <name type="scientific">Astrephomene gubernaculifera</name>
    <dbReference type="NCBI Taxonomy" id="47775"/>
    <lineage>
        <taxon>Eukaryota</taxon>
        <taxon>Viridiplantae</taxon>
        <taxon>Chlorophyta</taxon>
        <taxon>core chlorophytes</taxon>
        <taxon>Chlorophyceae</taxon>
        <taxon>CS clade</taxon>
        <taxon>Chlamydomonadales</taxon>
        <taxon>Astrephomenaceae</taxon>
        <taxon>Astrephomene</taxon>
    </lineage>
</organism>
<keyword evidence="6" id="KW-1185">Reference proteome</keyword>
<dbReference type="InterPro" id="IPR035892">
    <property type="entry name" value="C2_domain_sf"/>
</dbReference>
<feature type="domain" description="C2" evidence="4">
    <location>
        <begin position="165"/>
        <end position="291"/>
    </location>
</feature>
<dbReference type="SUPFAM" id="SSF53300">
    <property type="entry name" value="vWA-like"/>
    <property type="match status" value="1"/>
</dbReference>
<dbReference type="PANTHER" id="PTHR10857:SF106">
    <property type="entry name" value="C2 DOMAIN-CONTAINING PROTEIN"/>
    <property type="match status" value="1"/>
</dbReference>
<dbReference type="SUPFAM" id="SSF49562">
    <property type="entry name" value="C2 domain (Calcium/lipid-binding domain, CaLB)"/>
    <property type="match status" value="2"/>
</dbReference>
<dbReference type="Pfam" id="PF00168">
    <property type="entry name" value="C2"/>
    <property type="match status" value="2"/>
</dbReference>
<evidence type="ECO:0000256" key="3">
    <source>
        <dbReference type="SAM" id="MobiDB-lite"/>
    </source>
</evidence>
<dbReference type="SMART" id="SM00327">
    <property type="entry name" value="VWA"/>
    <property type="match status" value="1"/>
</dbReference>
<evidence type="ECO:0000256" key="1">
    <source>
        <dbReference type="ARBA" id="ARBA00009048"/>
    </source>
</evidence>
<feature type="region of interest" description="Disordered" evidence="3">
    <location>
        <begin position="609"/>
        <end position="674"/>
    </location>
</feature>
<evidence type="ECO:0000256" key="2">
    <source>
        <dbReference type="ARBA" id="ARBA00022737"/>
    </source>
</evidence>
<feature type="domain" description="C2" evidence="4">
    <location>
        <begin position="26"/>
        <end position="157"/>
    </location>
</feature>
<dbReference type="InterPro" id="IPR036465">
    <property type="entry name" value="vWFA_dom_sf"/>
</dbReference>
<feature type="compositionally biased region" description="Pro residues" evidence="3">
    <location>
        <begin position="612"/>
        <end position="648"/>
    </location>
</feature>
<dbReference type="SMART" id="SM00239">
    <property type="entry name" value="C2"/>
    <property type="match status" value="2"/>
</dbReference>
<dbReference type="EMBL" id="BMAR01000001">
    <property type="protein sequence ID" value="GFR41228.1"/>
    <property type="molecule type" value="Genomic_DNA"/>
</dbReference>
<comment type="caution">
    <text evidence="5">The sequence shown here is derived from an EMBL/GenBank/DDBJ whole genome shotgun (WGS) entry which is preliminary data.</text>
</comment>
<dbReference type="InterPro" id="IPR010734">
    <property type="entry name" value="Copine_C"/>
</dbReference>
<gene>
    <name evidence="5" type="ORF">Agub_g1901</name>
</gene>
<evidence type="ECO:0000313" key="5">
    <source>
        <dbReference type="EMBL" id="GFR41228.1"/>
    </source>
</evidence>
<dbReference type="InterPro" id="IPR045052">
    <property type="entry name" value="Copine"/>
</dbReference>
<sequence>MGNCLGIDVESKYETGKAHADESHRHAAEEAACLLYGSMSYCTWILLYLECRSLKDADVFSKSDPVGILYEKKEGGHWVEAGRTEMVANSLNPKFVEPFKVLFNFERRQEFKLVIVDIDKGQDPRTVSPDSCGFLGGCEFQLSEVITASGKKLQRSLRKRDRQTKPCKSTALLVAEEETTSKDVYRVTLAAANLKNPETLGRLDPFLQISRMQDDGTTLLPVYKTNVRMNNVCPTWDEIVVRSTQLNNGDKLRPLRLQVFDHKASGAHRLLGQCDLSTERMQQHGASGGVVALQPPPGKPPGDYGTLQVVSFSVQQQPTFVDYLAGGTEIGFMVAVDFTASNGDPRLPESKHYYAAGPTQYERAIMGVGHVLEHYDHDKVFQAYGFGGRHRNNPANHCFPMGTLPDSNCIGINGLLQAYRQALGIWTLSGPTLFAPVVRKAAAAARATVGSKPPKYTVLLILTDGAIMDMEDTVNAIIEASSLPLSILIVGIGNEDFGKMDKLDSDRSLLSNGVHRAARDIVQFVEFEKHAGDGARLAAQLLAELPGQLLGYMRTNNVHCPPPLTTSPTMGRCPTPMSPEAPEPTATPLSPAEKGACMSSAAAVLPTGGVMPAPPPPPAPPPVARLSPEAPPPAPLPPAKPQDVPLPPSAFAMRGTPFTYPSAYPSPPQLPSVNPVLGQPVTYNGVPCYGGKS</sequence>
<dbReference type="GO" id="GO:0005544">
    <property type="term" value="F:calcium-dependent phospholipid binding"/>
    <property type="evidence" value="ECO:0007669"/>
    <property type="project" value="InterPro"/>
</dbReference>
<name>A0AAD3DIC1_9CHLO</name>
<dbReference type="Proteomes" id="UP001054857">
    <property type="component" value="Unassembled WGS sequence"/>
</dbReference>
<dbReference type="PROSITE" id="PS50004">
    <property type="entry name" value="C2"/>
    <property type="match status" value="2"/>
</dbReference>
<dbReference type="InterPro" id="IPR037768">
    <property type="entry name" value="C2B_Copine"/>
</dbReference>
<dbReference type="InterPro" id="IPR002035">
    <property type="entry name" value="VWF_A"/>
</dbReference>
<dbReference type="GO" id="GO:0071277">
    <property type="term" value="P:cellular response to calcium ion"/>
    <property type="evidence" value="ECO:0007669"/>
    <property type="project" value="TreeGrafter"/>
</dbReference>
<reference evidence="5 6" key="1">
    <citation type="journal article" date="2021" name="Sci. Rep.">
        <title>Genome sequencing of the multicellular alga Astrephomene provides insights into convergent evolution of germ-soma differentiation.</title>
        <authorList>
            <person name="Yamashita S."/>
            <person name="Yamamoto K."/>
            <person name="Matsuzaki R."/>
            <person name="Suzuki S."/>
            <person name="Yamaguchi H."/>
            <person name="Hirooka S."/>
            <person name="Minakuchi Y."/>
            <person name="Miyagishima S."/>
            <person name="Kawachi M."/>
            <person name="Toyoda A."/>
            <person name="Nozaki H."/>
        </authorList>
    </citation>
    <scope>NUCLEOTIDE SEQUENCE [LARGE SCALE GENOMIC DNA]</scope>
    <source>
        <strain evidence="5 6">NIES-4017</strain>
    </source>
</reference>
<accession>A0AAD3DIC1</accession>
<dbReference type="CDD" id="cd04048">
    <property type="entry name" value="C2A_Copine"/>
    <property type="match status" value="1"/>
</dbReference>
<dbReference type="CDD" id="cd04047">
    <property type="entry name" value="C2B_Copine"/>
    <property type="match status" value="1"/>
</dbReference>
<dbReference type="GO" id="GO:0005886">
    <property type="term" value="C:plasma membrane"/>
    <property type="evidence" value="ECO:0007669"/>
    <property type="project" value="TreeGrafter"/>
</dbReference>
<protein>
    <recommendedName>
        <fullName evidence="4">C2 domain-containing protein</fullName>
    </recommendedName>
</protein>
<comment type="similarity">
    <text evidence="1">Belongs to the copine family.</text>
</comment>
<dbReference type="PANTHER" id="PTHR10857">
    <property type="entry name" value="COPINE"/>
    <property type="match status" value="1"/>
</dbReference>
<dbReference type="Gene3D" id="2.60.40.150">
    <property type="entry name" value="C2 domain"/>
    <property type="match status" value="2"/>
</dbReference>
<evidence type="ECO:0000259" key="4">
    <source>
        <dbReference type="PROSITE" id="PS50004"/>
    </source>
</evidence>
<evidence type="ECO:0000313" key="6">
    <source>
        <dbReference type="Proteomes" id="UP001054857"/>
    </source>
</evidence>
<dbReference type="AlphaFoldDB" id="A0AAD3DIC1"/>
<proteinExistence type="inferred from homology"/>
<keyword evidence="2" id="KW-0677">Repeat</keyword>